<dbReference type="GO" id="GO:0010090">
    <property type="term" value="P:trichome morphogenesis"/>
    <property type="evidence" value="ECO:0007669"/>
    <property type="project" value="InterPro"/>
</dbReference>
<feature type="transmembrane region" description="Helical" evidence="1">
    <location>
        <begin position="361"/>
        <end position="380"/>
    </location>
</feature>
<protein>
    <submittedName>
        <fullName evidence="3">CPR-like</fullName>
    </submittedName>
</protein>
<feature type="signal peptide" evidence="2">
    <location>
        <begin position="1"/>
        <end position="29"/>
    </location>
</feature>
<name>A0A2P5ALS2_PARAD</name>
<dbReference type="GO" id="GO:0006952">
    <property type="term" value="P:defense response"/>
    <property type="evidence" value="ECO:0007669"/>
    <property type="project" value="InterPro"/>
</dbReference>
<dbReference type="PANTHER" id="PTHR35322">
    <property type="entry name" value="PROTEIN CPR-5"/>
    <property type="match status" value="1"/>
</dbReference>
<dbReference type="PANTHER" id="PTHR35322:SF2">
    <property type="entry name" value="PROTEIN CPR-5"/>
    <property type="match status" value="1"/>
</dbReference>
<keyword evidence="1" id="KW-1133">Transmembrane helix</keyword>
<evidence type="ECO:0000313" key="3">
    <source>
        <dbReference type="EMBL" id="PON37495.1"/>
    </source>
</evidence>
<feature type="transmembrane region" description="Helical" evidence="1">
    <location>
        <begin position="438"/>
        <end position="460"/>
    </location>
</feature>
<dbReference type="GO" id="GO:0010150">
    <property type="term" value="P:leaf senescence"/>
    <property type="evidence" value="ECO:0007669"/>
    <property type="project" value="InterPro"/>
</dbReference>
<dbReference type="OrthoDB" id="2017423at2759"/>
<dbReference type="Proteomes" id="UP000237105">
    <property type="component" value="Unassembled WGS sequence"/>
</dbReference>
<accession>A0A2P5ALS2</accession>
<keyword evidence="2" id="KW-0732">Signal</keyword>
<dbReference type="InterPro" id="IPR044708">
    <property type="entry name" value="CPR5"/>
</dbReference>
<feature type="transmembrane region" description="Helical" evidence="1">
    <location>
        <begin position="330"/>
        <end position="349"/>
    </location>
</feature>
<feature type="chain" id="PRO_5015177854" evidence="2">
    <location>
        <begin position="30"/>
        <end position="480"/>
    </location>
</feature>
<feature type="non-terminal residue" evidence="3">
    <location>
        <position position="1"/>
    </location>
</feature>
<keyword evidence="1" id="KW-0472">Membrane</keyword>
<keyword evidence="4" id="KW-1185">Reference proteome</keyword>
<keyword evidence="1" id="KW-0812">Transmembrane</keyword>
<reference evidence="4" key="1">
    <citation type="submission" date="2016-06" db="EMBL/GenBank/DDBJ databases">
        <title>Parallel loss of symbiosis genes in relatives of nitrogen-fixing non-legume Parasponia.</title>
        <authorList>
            <person name="Van Velzen R."/>
            <person name="Holmer R."/>
            <person name="Bu F."/>
            <person name="Rutten L."/>
            <person name="Van Zeijl A."/>
            <person name="Liu W."/>
            <person name="Santuari L."/>
            <person name="Cao Q."/>
            <person name="Sharma T."/>
            <person name="Shen D."/>
            <person name="Roswanjaya Y."/>
            <person name="Wardhani T."/>
            <person name="Kalhor M.S."/>
            <person name="Jansen J."/>
            <person name="Van den Hoogen J."/>
            <person name="Gungor B."/>
            <person name="Hartog M."/>
            <person name="Hontelez J."/>
            <person name="Verver J."/>
            <person name="Yang W.-C."/>
            <person name="Schijlen E."/>
            <person name="Repin R."/>
            <person name="Schilthuizen M."/>
            <person name="Schranz E."/>
            <person name="Heidstra R."/>
            <person name="Miyata K."/>
            <person name="Fedorova E."/>
            <person name="Kohlen W."/>
            <person name="Bisseling T."/>
            <person name="Smit S."/>
            <person name="Geurts R."/>
        </authorList>
    </citation>
    <scope>NUCLEOTIDE SEQUENCE [LARGE SCALE GENOMIC DNA]</scope>
    <source>
        <strain evidence="4">cv. WU1-14</strain>
    </source>
</reference>
<feature type="transmembrane region" description="Helical" evidence="1">
    <location>
        <begin position="392"/>
        <end position="417"/>
    </location>
</feature>
<gene>
    <name evidence="3" type="ORF">PanWU01x14_319810</name>
</gene>
<dbReference type="AlphaFoldDB" id="A0A2P5ALS2"/>
<dbReference type="STRING" id="3476.A0A2P5ALS2"/>
<sequence length="480" mass="53830">RNKCHIKRSCLPLAVVIFLLQLWSMECGASTDTYLSTCLQICASAVRESLANDFGDTFDCFVRNFEKSFGSTLRTLKLIKESFINKGNNHLSHLTVEGSTPDVPHDVEDCVQGGGTTSSFSIGDYHTEELFRANETEYRFNHSAAMEQNEVIDTVNLELALHGQRNQLSCVSPSPFGSMTNQSMLSTVEKSVMEQTRSNDLKTLELSLSMKKLKLKEDALALNYDSNNLERSKLAMGISKASFKVEKFKTQLEDVRHAELLRKCIDCLVAGLVIMVGSLFYATYVHSYQKITDATASCTPSSKESKSWWIPNPMASINSGIQILSCQFQVVVRMVFGVLMIICVAYLLLQRSSSSKQTMPVTFLILLLAFACGFAGKVCVDTLGGSGYHWLLYWETICLVHFFCNVCTSTLFFLLYGPLNVSPGMKYDTRLPHWTRRFLFYGMLLVFLPMLCGLIPFAGLGEWTDHFLLRIADYMSATED</sequence>
<evidence type="ECO:0000313" key="4">
    <source>
        <dbReference type="Proteomes" id="UP000237105"/>
    </source>
</evidence>
<proteinExistence type="predicted"/>
<comment type="caution">
    <text evidence="3">The sequence shown here is derived from an EMBL/GenBank/DDBJ whole genome shotgun (WGS) entry which is preliminary data.</text>
</comment>
<dbReference type="EMBL" id="JXTB01000528">
    <property type="protein sequence ID" value="PON37495.1"/>
    <property type="molecule type" value="Genomic_DNA"/>
</dbReference>
<evidence type="ECO:0000256" key="2">
    <source>
        <dbReference type="SAM" id="SignalP"/>
    </source>
</evidence>
<evidence type="ECO:0000256" key="1">
    <source>
        <dbReference type="SAM" id="Phobius"/>
    </source>
</evidence>
<organism evidence="3 4">
    <name type="scientific">Parasponia andersonii</name>
    <name type="common">Sponia andersonii</name>
    <dbReference type="NCBI Taxonomy" id="3476"/>
    <lineage>
        <taxon>Eukaryota</taxon>
        <taxon>Viridiplantae</taxon>
        <taxon>Streptophyta</taxon>
        <taxon>Embryophyta</taxon>
        <taxon>Tracheophyta</taxon>
        <taxon>Spermatophyta</taxon>
        <taxon>Magnoliopsida</taxon>
        <taxon>eudicotyledons</taxon>
        <taxon>Gunneridae</taxon>
        <taxon>Pentapetalae</taxon>
        <taxon>rosids</taxon>
        <taxon>fabids</taxon>
        <taxon>Rosales</taxon>
        <taxon>Cannabaceae</taxon>
        <taxon>Parasponia</taxon>
    </lineage>
</organism>